<dbReference type="GO" id="GO:0005886">
    <property type="term" value="C:plasma membrane"/>
    <property type="evidence" value="ECO:0007669"/>
    <property type="project" value="UniProtKB-SubCell"/>
</dbReference>
<feature type="transmembrane region" description="Helical" evidence="8">
    <location>
        <begin position="296"/>
        <end position="324"/>
    </location>
</feature>
<dbReference type="GO" id="GO:0071555">
    <property type="term" value="P:cell wall organization"/>
    <property type="evidence" value="ECO:0007669"/>
    <property type="project" value="TreeGrafter"/>
</dbReference>
<dbReference type="GO" id="GO:0044038">
    <property type="term" value="P:cell wall macromolecule biosynthetic process"/>
    <property type="evidence" value="ECO:0007669"/>
    <property type="project" value="TreeGrafter"/>
</dbReference>
<evidence type="ECO:0000256" key="8">
    <source>
        <dbReference type="SAM" id="Phobius"/>
    </source>
</evidence>
<dbReference type="CDD" id="cd06853">
    <property type="entry name" value="GT_WecA_like"/>
    <property type="match status" value="1"/>
</dbReference>
<feature type="transmembrane region" description="Helical" evidence="8">
    <location>
        <begin position="50"/>
        <end position="70"/>
    </location>
</feature>
<dbReference type="InterPro" id="IPR000715">
    <property type="entry name" value="Glycosyl_transferase_4"/>
</dbReference>
<feature type="transmembrane region" description="Helical" evidence="8">
    <location>
        <begin position="6"/>
        <end position="29"/>
    </location>
</feature>
<feature type="transmembrane region" description="Helical" evidence="8">
    <location>
        <begin position="220"/>
        <end position="237"/>
    </location>
</feature>
<dbReference type="AlphaFoldDB" id="A0A2W7N2P1"/>
<organism evidence="9 10">
    <name type="scientific">Breznakibacter xylanolyticus</name>
    <dbReference type="NCBI Taxonomy" id="990"/>
    <lineage>
        <taxon>Bacteria</taxon>
        <taxon>Pseudomonadati</taxon>
        <taxon>Bacteroidota</taxon>
        <taxon>Bacteroidia</taxon>
        <taxon>Marinilabiliales</taxon>
        <taxon>Marinilabiliaceae</taxon>
        <taxon>Breznakibacter</taxon>
    </lineage>
</organism>
<feature type="transmembrane region" description="Helical" evidence="8">
    <location>
        <begin position="138"/>
        <end position="158"/>
    </location>
</feature>
<feature type="transmembrane region" description="Helical" evidence="8">
    <location>
        <begin position="257"/>
        <end position="275"/>
    </location>
</feature>
<evidence type="ECO:0000256" key="5">
    <source>
        <dbReference type="ARBA" id="ARBA00022989"/>
    </source>
</evidence>
<evidence type="ECO:0000256" key="4">
    <source>
        <dbReference type="ARBA" id="ARBA00022692"/>
    </source>
</evidence>
<evidence type="ECO:0000256" key="7">
    <source>
        <dbReference type="PIRSR" id="PIRSR600715-1"/>
    </source>
</evidence>
<comment type="subcellular location">
    <subcellularLocation>
        <location evidence="1">Cell membrane</location>
        <topology evidence="1">Multi-pass membrane protein</topology>
    </subcellularLocation>
</comment>
<keyword evidence="6 8" id="KW-0472">Membrane</keyword>
<feature type="binding site" evidence="7">
    <location>
        <position position="157"/>
    </location>
    <ligand>
        <name>Mg(2+)</name>
        <dbReference type="ChEBI" id="CHEBI:18420"/>
    </ligand>
</feature>
<dbReference type="GO" id="GO:0046872">
    <property type="term" value="F:metal ion binding"/>
    <property type="evidence" value="ECO:0007669"/>
    <property type="project" value="UniProtKB-KW"/>
</dbReference>
<keyword evidence="7" id="KW-0460">Magnesium</keyword>
<feature type="transmembrane region" description="Helical" evidence="8">
    <location>
        <begin position="189"/>
        <end position="208"/>
    </location>
</feature>
<feature type="transmembrane region" description="Helical" evidence="8">
    <location>
        <begin position="165"/>
        <end position="183"/>
    </location>
</feature>
<keyword evidence="2" id="KW-1003">Cell membrane</keyword>
<dbReference type="GO" id="GO:0016780">
    <property type="term" value="F:phosphotransferase activity, for other substituted phosphate groups"/>
    <property type="evidence" value="ECO:0007669"/>
    <property type="project" value="InterPro"/>
</dbReference>
<dbReference type="PANTHER" id="PTHR22926">
    <property type="entry name" value="PHOSPHO-N-ACETYLMURAMOYL-PENTAPEPTIDE-TRANSFERASE"/>
    <property type="match status" value="1"/>
</dbReference>
<dbReference type="OrthoDB" id="9783652at2"/>
<keyword evidence="4 8" id="KW-0812">Transmembrane</keyword>
<protein>
    <submittedName>
        <fullName evidence="9">UDP-N-acetylmuramyl pentapeptide phosphotransferase/UDP-N-acetylglucosamine-1-phosphate transferase</fullName>
    </submittedName>
</protein>
<feature type="binding site" evidence="7">
    <location>
        <position position="219"/>
    </location>
    <ligand>
        <name>Mg(2+)</name>
        <dbReference type="ChEBI" id="CHEBI:18420"/>
    </ligand>
</feature>
<dbReference type="GO" id="GO:0009103">
    <property type="term" value="P:lipopolysaccharide biosynthetic process"/>
    <property type="evidence" value="ECO:0007669"/>
    <property type="project" value="TreeGrafter"/>
</dbReference>
<keyword evidence="3 9" id="KW-0808">Transferase</keyword>
<evidence type="ECO:0000256" key="1">
    <source>
        <dbReference type="ARBA" id="ARBA00004651"/>
    </source>
</evidence>
<dbReference type="RefSeq" id="WP_111446247.1">
    <property type="nucleotide sequence ID" value="NZ_QKZK01000020.1"/>
</dbReference>
<dbReference type="PROSITE" id="PS01348">
    <property type="entry name" value="MRAY_2"/>
    <property type="match status" value="1"/>
</dbReference>
<comment type="cofactor">
    <cofactor evidence="7">
        <name>Mg(2+)</name>
        <dbReference type="ChEBI" id="CHEBI:18420"/>
    </cofactor>
</comment>
<keyword evidence="5 8" id="KW-1133">Transmembrane helix</keyword>
<evidence type="ECO:0000313" key="9">
    <source>
        <dbReference type="EMBL" id="PZX14378.1"/>
    </source>
</evidence>
<dbReference type="InterPro" id="IPR018480">
    <property type="entry name" value="PNAcMuramoyl-5peptid_Trfase_CS"/>
</dbReference>
<comment type="caution">
    <text evidence="9">The sequence shown here is derived from an EMBL/GenBank/DDBJ whole genome shotgun (WGS) entry which is preliminary data.</text>
</comment>
<evidence type="ECO:0000256" key="3">
    <source>
        <dbReference type="ARBA" id="ARBA00022679"/>
    </source>
</evidence>
<evidence type="ECO:0000313" key="10">
    <source>
        <dbReference type="Proteomes" id="UP000249239"/>
    </source>
</evidence>
<keyword evidence="7" id="KW-0479">Metal-binding</keyword>
<gene>
    <name evidence="9" type="ORF">LX69_02391</name>
</gene>
<proteinExistence type="predicted"/>
<name>A0A2W7N2P1_9BACT</name>
<dbReference type="EMBL" id="QKZK01000020">
    <property type="protein sequence ID" value="PZX14378.1"/>
    <property type="molecule type" value="Genomic_DNA"/>
</dbReference>
<feature type="transmembrane region" description="Helical" evidence="8">
    <location>
        <begin position="330"/>
        <end position="351"/>
    </location>
</feature>
<dbReference type="PANTHER" id="PTHR22926:SF3">
    <property type="entry name" value="UNDECAPRENYL-PHOSPHATE ALPHA-N-ACETYLGLUCOSAMINYL 1-PHOSPHATE TRANSFERASE"/>
    <property type="match status" value="1"/>
</dbReference>
<accession>A0A2W7N2P1</accession>
<feature type="transmembrane region" description="Helical" evidence="8">
    <location>
        <begin position="76"/>
        <end position="95"/>
    </location>
</feature>
<feature type="transmembrane region" description="Helical" evidence="8">
    <location>
        <begin position="107"/>
        <end position="126"/>
    </location>
</feature>
<evidence type="ECO:0000256" key="2">
    <source>
        <dbReference type="ARBA" id="ARBA00022475"/>
    </source>
</evidence>
<reference evidence="9 10" key="1">
    <citation type="submission" date="2018-06" db="EMBL/GenBank/DDBJ databases">
        <title>Genomic Encyclopedia of Archaeal and Bacterial Type Strains, Phase II (KMG-II): from individual species to whole genera.</title>
        <authorList>
            <person name="Goeker M."/>
        </authorList>
    </citation>
    <scope>NUCLEOTIDE SEQUENCE [LARGE SCALE GENOMIC DNA]</scope>
    <source>
        <strain evidence="9 10">DSM 6779</strain>
    </source>
</reference>
<evidence type="ECO:0000256" key="6">
    <source>
        <dbReference type="ARBA" id="ARBA00023136"/>
    </source>
</evidence>
<dbReference type="Pfam" id="PF00953">
    <property type="entry name" value="Glycos_transf_4"/>
    <property type="match status" value="1"/>
</dbReference>
<dbReference type="Proteomes" id="UP000249239">
    <property type="component" value="Unassembled WGS sequence"/>
</dbReference>
<sequence length="364" mass="40511">MTPLLIKLLIPLTFLISFIIVFFAVPTILRVAQTKNLFDEPNKRSIHKTRVPTLGGLAIFIGFTFTYSFFIDVIEYSHIPYLLPALLIIFAIGIKDDILVTAPMIKLMGQLIAAFIIVGLGDIRITDFQGFFGIQPSYLGSVIFSIVFVVFIINGYNLIDGVDGLAAITGIITIIAFSFWFQINNSLHMPIMCATLTGGLMAFMYYNVFSKRQKIFMGDTGSLIIGFLLAVTAIRFIEFNKPENQANLIFTMNSAPAVAAGIMVIPIMDTLRVFFLRLSRGLSPFTADKNHIHHRLLTLGLSHLQISLVIGAVNIAFIILAYALRNMGTLKLFLLLAIMGIIVSYIPSHLIERKKRKMRAAARL</sequence>
<keyword evidence="10" id="KW-1185">Reference proteome</keyword>